<accession>A0A6A4M1Y1</accession>
<dbReference type="SUPFAM" id="SSF50156">
    <property type="entry name" value="PDZ domain-like"/>
    <property type="match status" value="1"/>
</dbReference>
<evidence type="ECO:0000259" key="1">
    <source>
        <dbReference type="Pfam" id="PF00595"/>
    </source>
</evidence>
<dbReference type="GO" id="GO:0004252">
    <property type="term" value="F:serine-type endopeptidase activity"/>
    <property type="evidence" value="ECO:0007669"/>
    <property type="project" value="TreeGrafter"/>
</dbReference>
<dbReference type="OrthoDB" id="1542939at2759"/>
<name>A0A6A4M1Y1_9ERIC</name>
<feature type="domain" description="PDZ" evidence="1">
    <location>
        <begin position="80"/>
        <end position="121"/>
    </location>
</feature>
<dbReference type="PANTHER" id="PTHR45980:SF9">
    <property type="entry name" value="PROTEASE DO-LIKE 10, MITOCHONDRIAL-RELATED"/>
    <property type="match status" value="1"/>
</dbReference>
<dbReference type="InterPro" id="IPR036034">
    <property type="entry name" value="PDZ_sf"/>
</dbReference>
<keyword evidence="3" id="KW-1185">Reference proteome</keyword>
<proteinExistence type="predicted"/>
<dbReference type="Pfam" id="PF00595">
    <property type="entry name" value="PDZ"/>
    <property type="match status" value="1"/>
</dbReference>
<dbReference type="InterPro" id="IPR001478">
    <property type="entry name" value="PDZ"/>
</dbReference>
<dbReference type="Gene3D" id="2.30.42.10">
    <property type="match status" value="1"/>
</dbReference>
<evidence type="ECO:0000313" key="3">
    <source>
        <dbReference type="Proteomes" id="UP000428333"/>
    </source>
</evidence>
<dbReference type="Proteomes" id="UP000428333">
    <property type="component" value="Linkage Group LG04"/>
</dbReference>
<dbReference type="EMBL" id="QEFC01001001">
    <property type="protein sequence ID" value="KAE9460618.1"/>
    <property type="molecule type" value="Genomic_DNA"/>
</dbReference>
<organism evidence="2 3">
    <name type="scientific">Rhododendron williamsianum</name>
    <dbReference type="NCBI Taxonomy" id="262921"/>
    <lineage>
        <taxon>Eukaryota</taxon>
        <taxon>Viridiplantae</taxon>
        <taxon>Streptophyta</taxon>
        <taxon>Embryophyta</taxon>
        <taxon>Tracheophyta</taxon>
        <taxon>Spermatophyta</taxon>
        <taxon>Magnoliopsida</taxon>
        <taxon>eudicotyledons</taxon>
        <taxon>Gunneridae</taxon>
        <taxon>Pentapetalae</taxon>
        <taxon>asterids</taxon>
        <taxon>Ericales</taxon>
        <taxon>Ericaceae</taxon>
        <taxon>Ericoideae</taxon>
        <taxon>Rhodoreae</taxon>
        <taxon>Rhododendron</taxon>
    </lineage>
</organism>
<comment type="caution">
    <text evidence="2">The sequence shown here is derived from an EMBL/GenBank/DDBJ whole genome shotgun (WGS) entry which is preliminary data.</text>
</comment>
<gene>
    <name evidence="2" type="ORF">C3L33_07416</name>
</gene>
<sequence>MSPAPERLLMIVDIDDGKQREEGLGVDEIVAVVEKGSGCGGELRPIKKLVLVSRHLYEGLPLLGIKWQWIANPYMHAFLKMEHDQEGILITEVMPNYPESVILKPYDVILSIDGININNYGTVDPKATPIPFGLIPIKLSNIARWDKGIRSGWVEGEESLDLPFNRFACVASALILR</sequence>
<dbReference type="PANTHER" id="PTHR45980">
    <property type="match status" value="1"/>
</dbReference>
<protein>
    <recommendedName>
        <fullName evidence="1">PDZ domain-containing protein</fullName>
    </recommendedName>
</protein>
<reference evidence="2 3" key="1">
    <citation type="journal article" date="2019" name="Genome Biol. Evol.">
        <title>The Rhododendron genome and chromosomal organization provide insight into shared whole-genome duplications across the heath family (Ericaceae).</title>
        <authorList>
            <person name="Soza V.L."/>
            <person name="Lindsley D."/>
            <person name="Waalkes A."/>
            <person name="Ramage E."/>
            <person name="Patwardhan R.P."/>
            <person name="Burton J.N."/>
            <person name="Adey A."/>
            <person name="Kumar A."/>
            <person name="Qiu R."/>
            <person name="Shendure J."/>
            <person name="Hall B."/>
        </authorList>
    </citation>
    <scope>NUCLEOTIDE SEQUENCE [LARGE SCALE GENOMIC DNA]</scope>
    <source>
        <strain evidence="2">RSF 1966-606</strain>
    </source>
</reference>
<dbReference type="AlphaFoldDB" id="A0A6A4M1Y1"/>
<feature type="non-terminal residue" evidence="2">
    <location>
        <position position="1"/>
    </location>
</feature>
<evidence type="ECO:0000313" key="2">
    <source>
        <dbReference type="EMBL" id="KAE9460618.1"/>
    </source>
</evidence>